<evidence type="ECO:0000259" key="3">
    <source>
        <dbReference type="Pfam" id="PF23246"/>
    </source>
</evidence>
<comment type="caution">
    <text evidence="4">The sequence shown here is derived from an EMBL/GenBank/DDBJ whole genome shotgun (WGS) entry which is preliminary data.</text>
</comment>
<name>A0A2P4SV06_BAMTH</name>
<evidence type="ECO:0000313" key="5">
    <source>
        <dbReference type="Proteomes" id="UP000237246"/>
    </source>
</evidence>
<dbReference type="AlphaFoldDB" id="A0A2P4SV06"/>
<feature type="coiled-coil region" evidence="1">
    <location>
        <begin position="338"/>
        <end position="365"/>
    </location>
</feature>
<feature type="non-terminal residue" evidence="4">
    <location>
        <position position="1111"/>
    </location>
</feature>
<dbReference type="OrthoDB" id="10255000at2759"/>
<keyword evidence="1" id="KW-0175">Coiled coil</keyword>
<dbReference type="GO" id="GO:0090063">
    <property type="term" value="P:positive regulation of microtubule nucleation"/>
    <property type="evidence" value="ECO:0007669"/>
    <property type="project" value="TreeGrafter"/>
</dbReference>
<feature type="coiled-coil region" evidence="1">
    <location>
        <begin position="879"/>
        <end position="906"/>
    </location>
</feature>
<dbReference type="InterPro" id="IPR052593">
    <property type="entry name" value="MT-associated_AKAP9-binding"/>
</dbReference>
<keyword evidence="5" id="KW-1185">Reference proteome</keyword>
<feature type="coiled-coil region" evidence="1">
    <location>
        <begin position="80"/>
        <end position="174"/>
    </location>
</feature>
<feature type="non-terminal residue" evidence="4">
    <location>
        <position position="1"/>
    </location>
</feature>
<dbReference type="GO" id="GO:0005794">
    <property type="term" value="C:Golgi apparatus"/>
    <property type="evidence" value="ECO:0007669"/>
    <property type="project" value="TreeGrafter"/>
</dbReference>
<feature type="region of interest" description="Disordered" evidence="2">
    <location>
        <begin position="844"/>
        <end position="867"/>
    </location>
</feature>
<feature type="domain" description="CDK5 regulatory subunit-associated protein 2/Myomegalin coiled coil" evidence="3">
    <location>
        <begin position="529"/>
        <end position="650"/>
    </location>
</feature>
<feature type="region of interest" description="Disordered" evidence="2">
    <location>
        <begin position="1090"/>
        <end position="1111"/>
    </location>
</feature>
<dbReference type="GO" id="GO:0060090">
    <property type="term" value="F:molecular adaptor activity"/>
    <property type="evidence" value="ECO:0007669"/>
    <property type="project" value="TreeGrafter"/>
</dbReference>
<feature type="region of interest" description="Disordered" evidence="2">
    <location>
        <begin position="668"/>
        <end position="701"/>
    </location>
</feature>
<dbReference type="EMBL" id="PPHD01021476">
    <property type="protein sequence ID" value="POI27954.1"/>
    <property type="molecule type" value="Genomic_DNA"/>
</dbReference>
<dbReference type="GO" id="GO:0005813">
    <property type="term" value="C:centrosome"/>
    <property type="evidence" value="ECO:0007669"/>
    <property type="project" value="TreeGrafter"/>
</dbReference>
<dbReference type="PANTHER" id="PTHR46501:SF2">
    <property type="entry name" value="MYOMEGALIN"/>
    <property type="match status" value="1"/>
</dbReference>
<feature type="coiled-coil region" evidence="1">
    <location>
        <begin position="199"/>
        <end position="244"/>
    </location>
</feature>
<dbReference type="PANTHER" id="PTHR46501">
    <property type="entry name" value="MYOMEGALIN"/>
    <property type="match status" value="1"/>
</dbReference>
<feature type="compositionally biased region" description="Basic and acidic residues" evidence="2">
    <location>
        <begin position="688"/>
        <end position="701"/>
    </location>
</feature>
<dbReference type="Proteomes" id="UP000237246">
    <property type="component" value="Unassembled WGS sequence"/>
</dbReference>
<feature type="coiled-coil region" evidence="1">
    <location>
        <begin position="463"/>
        <end position="598"/>
    </location>
</feature>
<evidence type="ECO:0000256" key="1">
    <source>
        <dbReference type="SAM" id="Coils"/>
    </source>
</evidence>
<protein>
    <recommendedName>
        <fullName evidence="3">CDK5 regulatory subunit-associated protein 2/Myomegalin coiled coil domain-containing protein</fullName>
    </recommendedName>
</protein>
<proteinExistence type="predicted"/>
<reference evidence="4 5" key="1">
    <citation type="submission" date="2018-01" db="EMBL/GenBank/DDBJ databases">
        <title>Comparison of the Chinese Bamboo Partridge and Red Junglefowl genome sequences highlights the importance of demography in genome evolution.</title>
        <authorList>
            <person name="Tiley G.P."/>
            <person name="Kimball R.T."/>
            <person name="Braun E.L."/>
            <person name="Burleigh J.G."/>
        </authorList>
    </citation>
    <scope>NUCLEOTIDE SEQUENCE [LARGE SCALE GENOMIC DNA]</scope>
    <source>
        <strain evidence="4">RTK389</strain>
        <tissue evidence="4">Blood</tissue>
    </source>
</reference>
<dbReference type="Pfam" id="PF23246">
    <property type="entry name" value="CC_CDK5RAP2"/>
    <property type="match status" value="1"/>
</dbReference>
<dbReference type="InterPro" id="IPR056273">
    <property type="entry name" value="CDK5RAP2_MYOME_CC"/>
</dbReference>
<sequence length="1111" mass="124245">QRQDLTIQSLNEALKSKESETEELYHVIEGQNETMAKLQDMLHRSQLGQLQMSESAPSSQEQQVALLDLQNTLFSTQLEVQKLKRAQRQKEHQLVEAKRAAQLLETTVHEEEQQKEATWKHNQELRAVVQQLQAELQDKAQQIQAVEWENCRELQAQEQRVQCLSQHLARKEQLLQESRELLQCQQSLGRSSAAMDAMLEKLQQRVSDRDAALERAVDEKFCALEEKEQELQQLRLSIKERGGDLERLRNVLSSNEATIHSLESLLKAKTLELEQMSATCENLRWLKEEIEAKSCSRQKEQEGIIQQLQTCLHDRNKEVEELTATLLCKLGPGQSEVAEELCLRLQRKEKMLQELLSDRNRQAMEHDAEIRELLQAMSTKEQWSKATTEKMVHALAERNCELQLLRQHVLRKEPVGIQATGTSLLKQDKQQPVQEILQRTCGAAALAGPQQENNSCLTEGASAAELEKDLANAKEELELMAKKERESRRELAALQSVVTTQEEELQVQASDIESLTRTIQIKEDLIKDLQMQLVDPEEIPAVERLTQEVLVLREKVAVAESRGQEATGNRRQQLLLMLEGLVAERNRLNEALQAERQLYSSLVKFHTHPDSAARDCTLQVELEGVQELRGQLEEALGRSLERLSRLETQGPIGGQAAGTEVDDADFASTEEEVAHSTMTQQTGSWAPKESRGTEKKSTAPTLAERELQAEEELRELKAQLEEAGFSSVSHIRQEPGMWELVGGRGAPHILAAACPSQHHMLPRKAMLSLCLENAELKERMGEATSLLESGEQEEAGLGNPPSPEPCRMQRKGRNVLGDGQGLLAERGAVPTKRPALEAQCQDDAPKRLCPSSPGGGDGSHVESTVPHGSWPGLGVEMRTQVAQKQCQELQDKLAASEAMVRAQAEQLEKYHVLLREPHTQQLSKHVQVDFQDLGYETCGRSETEADRDETTSPECEEPDVFSEPSLGEELGSPCRSGVPRVGKAALKAVTQPDVGALRQHIQDLKAQLLNANKVIQSLQRRTRSISVTSGYTSGTERPPLCPTVPVSPPHSLTDEDEGWQSDSHGTLCPQRDLEHLVHRVALLEAQLPPAKPRDGFPKDLQSATWPGYGMG</sequence>
<feature type="region of interest" description="Disordered" evidence="2">
    <location>
        <begin position="783"/>
        <end position="805"/>
    </location>
</feature>
<organism evidence="4 5">
    <name type="scientific">Bambusicola thoracicus</name>
    <name type="common">Chinese bamboo-partridge</name>
    <name type="synonym">Perdix thoracica</name>
    <dbReference type="NCBI Taxonomy" id="9083"/>
    <lineage>
        <taxon>Eukaryota</taxon>
        <taxon>Metazoa</taxon>
        <taxon>Chordata</taxon>
        <taxon>Craniata</taxon>
        <taxon>Vertebrata</taxon>
        <taxon>Euteleostomi</taxon>
        <taxon>Archelosauria</taxon>
        <taxon>Archosauria</taxon>
        <taxon>Dinosauria</taxon>
        <taxon>Saurischia</taxon>
        <taxon>Theropoda</taxon>
        <taxon>Coelurosauria</taxon>
        <taxon>Aves</taxon>
        <taxon>Neognathae</taxon>
        <taxon>Galloanserae</taxon>
        <taxon>Galliformes</taxon>
        <taxon>Phasianidae</taxon>
        <taxon>Perdicinae</taxon>
        <taxon>Bambusicola</taxon>
    </lineage>
</organism>
<evidence type="ECO:0000256" key="2">
    <source>
        <dbReference type="SAM" id="MobiDB-lite"/>
    </source>
</evidence>
<accession>A0A2P4SV06</accession>
<feature type="region of interest" description="Disordered" evidence="2">
    <location>
        <begin position="940"/>
        <end position="974"/>
    </location>
</feature>
<dbReference type="GO" id="GO:1903358">
    <property type="term" value="P:regulation of Golgi organization"/>
    <property type="evidence" value="ECO:0007669"/>
    <property type="project" value="TreeGrafter"/>
</dbReference>
<gene>
    <name evidence="4" type="ORF">CIB84_008296</name>
</gene>
<dbReference type="GO" id="GO:0007098">
    <property type="term" value="P:centrosome cycle"/>
    <property type="evidence" value="ECO:0007669"/>
    <property type="project" value="TreeGrafter"/>
</dbReference>
<evidence type="ECO:0000313" key="4">
    <source>
        <dbReference type="EMBL" id="POI27954.1"/>
    </source>
</evidence>
<feature type="compositionally biased region" description="Basic and acidic residues" evidence="2">
    <location>
        <begin position="940"/>
        <end position="950"/>
    </location>
</feature>